<evidence type="ECO:0008006" key="6">
    <source>
        <dbReference type="Google" id="ProtNLM"/>
    </source>
</evidence>
<evidence type="ECO:0000313" key="4">
    <source>
        <dbReference type="EMBL" id="QNN53603.1"/>
    </source>
</evidence>
<sequence>MSVGGRRLPVLVAAAGEAWETVALELLEREGRLVLHHRSVDLHDLVASAATGLARCALVAETLPGLDADAVAGLRRSGVGAVVVAAGASERFARMGARVVAPDLDGVVTALLESAEATATPGSPDGAAAPGAGAATGASPAEAGRADDVRRPARVVAVWGPTGAPGRTTLATGIAAEMAARGQATLLVDADPYGGAVAQHLGVLDEVSGLLAAARRANAGELGPGGLAEVARTVGEDLRVLTGLPRPDRWSEVRPTAFEEVLDAAEQLVDRVVVDVGFSLEDAPGDPFASAPRRNETTLATLERAHDVVAVGSADPVGLARLARGLVDLAELVPGAAVHVVVNRTRASLGWSEAEVTSMIEGFGRPVAVHHVAEDRATADRALMTGRNLVELGDSPLRRGVAAVTDLLAGPAAPGARGRRAVVRRLRRPQLPKSR</sequence>
<dbReference type="AlphaFoldDB" id="A0A7G9RDC8"/>
<organism evidence="4 5">
    <name type="scientific">Nocardioides mesophilus</name>
    <dbReference type="NCBI Taxonomy" id="433659"/>
    <lineage>
        <taxon>Bacteria</taxon>
        <taxon>Bacillati</taxon>
        <taxon>Actinomycetota</taxon>
        <taxon>Actinomycetes</taxon>
        <taxon>Propionibacteriales</taxon>
        <taxon>Nocardioidaceae</taxon>
        <taxon>Nocardioides</taxon>
    </lineage>
</organism>
<proteinExistence type="predicted"/>
<keyword evidence="5" id="KW-1185">Reference proteome</keyword>
<evidence type="ECO:0000256" key="3">
    <source>
        <dbReference type="SAM" id="MobiDB-lite"/>
    </source>
</evidence>
<name>A0A7G9RDC8_9ACTN</name>
<dbReference type="PANTHER" id="PTHR43384">
    <property type="entry name" value="SEPTUM SITE-DETERMINING PROTEIN MIND HOMOLOG, CHLOROPLASTIC-RELATED"/>
    <property type="match status" value="1"/>
</dbReference>
<evidence type="ECO:0000256" key="2">
    <source>
        <dbReference type="ARBA" id="ARBA00022840"/>
    </source>
</evidence>
<dbReference type="SUPFAM" id="SSF52540">
    <property type="entry name" value="P-loop containing nucleoside triphosphate hydrolases"/>
    <property type="match status" value="1"/>
</dbReference>
<keyword evidence="2" id="KW-0067">ATP-binding</keyword>
<dbReference type="EMBL" id="CP060713">
    <property type="protein sequence ID" value="QNN53603.1"/>
    <property type="molecule type" value="Genomic_DNA"/>
</dbReference>
<dbReference type="InterPro" id="IPR027417">
    <property type="entry name" value="P-loop_NTPase"/>
</dbReference>
<dbReference type="GO" id="GO:0051782">
    <property type="term" value="P:negative regulation of cell division"/>
    <property type="evidence" value="ECO:0007669"/>
    <property type="project" value="TreeGrafter"/>
</dbReference>
<accession>A0A7G9RDC8</accession>
<gene>
    <name evidence="4" type="ORF">H9L09_04030</name>
</gene>
<reference evidence="4 5" key="1">
    <citation type="submission" date="2020-08" db="EMBL/GenBank/DDBJ databases">
        <title>Genome sequence of Nocardioides mesophilus KACC 16243T.</title>
        <authorList>
            <person name="Hyun D.-W."/>
            <person name="Bae J.-W."/>
        </authorList>
    </citation>
    <scope>NUCLEOTIDE SEQUENCE [LARGE SCALE GENOMIC DNA]</scope>
    <source>
        <strain evidence="4 5">KACC 16243</strain>
    </source>
</reference>
<evidence type="ECO:0000256" key="1">
    <source>
        <dbReference type="ARBA" id="ARBA00022741"/>
    </source>
</evidence>
<evidence type="ECO:0000313" key="5">
    <source>
        <dbReference type="Proteomes" id="UP000515947"/>
    </source>
</evidence>
<dbReference type="Gene3D" id="3.40.50.300">
    <property type="entry name" value="P-loop containing nucleotide triphosphate hydrolases"/>
    <property type="match status" value="1"/>
</dbReference>
<dbReference type="KEGG" id="nmes:H9L09_04030"/>
<dbReference type="GO" id="GO:0005829">
    <property type="term" value="C:cytosol"/>
    <property type="evidence" value="ECO:0007669"/>
    <property type="project" value="TreeGrafter"/>
</dbReference>
<keyword evidence="1" id="KW-0547">Nucleotide-binding</keyword>
<dbReference type="InterPro" id="IPR050625">
    <property type="entry name" value="ParA/MinD_ATPase"/>
</dbReference>
<dbReference type="RefSeq" id="WP_187579444.1">
    <property type="nucleotide sequence ID" value="NZ_CP060713.1"/>
</dbReference>
<dbReference type="GO" id="GO:0009898">
    <property type="term" value="C:cytoplasmic side of plasma membrane"/>
    <property type="evidence" value="ECO:0007669"/>
    <property type="project" value="TreeGrafter"/>
</dbReference>
<protein>
    <recommendedName>
        <fullName evidence="6">P-loop NTPase</fullName>
    </recommendedName>
</protein>
<dbReference type="GO" id="GO:0005524">
    <property type="term" value="F:ATP binding"/>
    <property type="evidence" value="ECO:0007669"/>
    <property type="project" value="UniProtKB-KW"/>
</dbReference>
<feature type="region of interest" description="Disordered" evidence="3">
    <location>
        <begin position="118"/>
        <end position="147"/>
    </location>
</feature>
<dbReference type="PANTHER" id="PTHR43384:SF6">
    <property type="entry name" value="SEPTUM SITE-DETERMINING PROTEIN MIND HOMOLOG, CHLOROPLASTIC"/>
    <property type="match status" value="1"/>
</dbReference>
<dbReference type="GO" id="GO:0016887">
    <property type="term" value="F:ATP hydrolysis activity"/>
    <property type="evidence" value="ECO:0007669"/>
    <property type="project" value="TreeGrafter"/>
</dbReference>
<feature type="compositionally biased region" description="Low complexity" evidence="3">
    <location>
        <begin position="118"/>
        <end position="143"/>
    </location>
</feature>
<dbReference type="Proteomes" id="UP000515947">
    <property type="component" value="Chromosome"/>
</dbReference>